<dbReference type="InterPro" id="IPR036691">
    <property type="entry name" value="Endo/exonu/phosph_ase_sf"/>
</dbReference>
<dbReference type="AlphaFoldDB" id="A0A1C7NHS6"/>
<dbReference type="CDD" id="cd09083">
    <property type="entry name" value="EEP-1"/>
    <property type="match status" value="1"/>
</dbReference>
<feature type="domain" description="Endonuclease/exonuclease/phosphatase" evidence="1">
    <location>
        <begin position="6"/>
        <end position="214"/>
    </location>
</feature>
<evidence type="ECO:0000313" key="2">
    <source>
        <dbReference type="EMBL" id="OBZ88661.1"/>
    </source>
</evidence>
<gene>
    <name evidence="2" type="ORF">A0J61_03298</name>
</gene>
<accession>A0A1C7NHS6</accession>
<evidence type="ECO:0000313" key="3">
    <source>
        <dbReference type="Proteomes" id="UP000093000"/>
    </source>
</evidence>
<dbReference type="SUPFAM" id="SSF56219">
    <property type="entry name" value="DNase I-like"/>
    <property type="match status" value="1"/>
</dbReference>
<keyword evidence="3" id="KW-1185">Reference proteome</keyword>
<dbReference type="PANTHER" id="PTHR12121:SF36">
    <property type="entry name" value="ENDONUCLEASE_EXONUCLEASE_PHOSPHATASE DOMAIN-CONTAINING PROTEIN"/>
    <property type="match status" value="1"/>
</dbReference>
<dbReference type="InParanoid" id="A0A1C7NHS6"/>
<dbReference type="InterPro" id="IPR005135">
    <property type="entry name" value="Endo/exonuclease/phosphatase"/>
</dbReference>
<dbReference type="GO" id="GO:0000175">
    <property type="term" value="F:3'-5'-RNA exonuclease activity"/>
    <property type="evidence" value="ECO:0007669"/>
    <property type="project" value="TreeGrafter"/>
</dbReference>
<evidence type="ECO:0000259" key="1">
    <source>
        <dbReference type="Pfam" id="PF03372"/>
    </source>
</evidence>
<dbReference type="Proteomes" id="UP000093000">
    <property type="component" value="Unassembled WGS sequence"/>
</dbReference>
<proteinExistence type="predicted"/>
<dbReference type="PANTHER" id="PTHR12121">
    <property type="entry name" value="CARBON CATABOLITE REPRESSOR PROTEIN 4"/>
    <property type="match status" value="1"/>
</dbReference>
<dbReference type="Gene3D" id="3.60.10.10">
    <property type="entry name" value="Endonuclease/exonuclease/phosphatase"/>
    <property type="match status" value="1"/>
</dbReference>
<organism evidence="2 3">
    <name type="scientific">Choanephora cucurbitarum</name>
    <dbReference type="NCBI Taxonomy" id="101091"/>
    <lineage>
        <taxon>Eukaryota</taxon>
        <taxon>Fungi</taxon>
        <taxon>Fungi incertae sedis</taxon>
        <taxon>Mucoromycota</taxon>
        <taxon>Mucoromycotina</taxon>
        <taxon>Mucoromycetes</taxon>
        <taxon>Mucorales</taxon>
        <taxon>Mucorineae</taxon>
        <taxon>Choanephoraceae</taxon>
        <taxon>Choanephoroideae</taxon>
        <taxon>Choanephora</taxon>
    </lineage>
</organism>
<comment type="caution">
    <text evidence="2">The sequence shown here is derived from an EMBL/GenBank/DDBJ whole genome shotgun (WGS) entry which is preliminary data.</text>
</comment>
<sequence>MALSFMSFNIRHDHHETSVLTPFAEPPVKENPLDATQFEREQPWSIRKWKVVDTILLYMPDVVGLQEPVHHQILDMEALLHDQYEWIGVGRDDGEKEGEMSAIFYKKDTLTVNDWKTFWLSETPETPGSQSWDSRHPRTATQATFKKVNDESLFTVFNTHFDHKGTKAREESAKLILERAKAAHELGPVFLLGDLNSTEDDPGYLVLTNSKYQNAKNKNDTLVNLQELNQACALAHSGKTGKPVRTAENHITLPTHRVIRPGQILANLKKQQEEEEQKSDLYFDDAAYELVTLVESKGSMALSGPYGFRDTLTSFGHGDDSDRAPLL</sequence>
<name>A0A1C7NHS6_9FUNG</name>
<protein>
    <recommendedName>
        <fullName evidence="1">Endonuclease/exonuclease/phosphatase domain-containing protein</fullName>
    </recommendedName>
</protein>
<reference evidence="2 3" key="1">
    <citation type="submission" date="2016-03" db="EMBL/GenBank/DDBJ databases">
        <title>Choanephora cucurbitarum.</title>
        <authorList>
            <person name="Min B."/>
            <person name="Park H."/>
            <person name="Park J.-H."/>
            <person name="Shin H.-D."/>
            <person name="Choi I.-G."/>
        </authorList>
    </citation>
    <scope>NUCLEOTIDE SEQUENCE [LARGE SCALE GENOMIC DNA]</scope>
    <source>
        <strain evidence="2 3">KUS-F28377</strain>
    </source>
</reference>
<dbReference type="OrthoDB" id="276515at2759"/>
<dbReference type="STRING" id="101091.A0A1C7NHS6"/>
<dbReference type="InterPro" id="IPR050410">
    <property type="entry name" value="CCR4/nocturin_mRNA_transcr"/>
</dbReference>
<dbReference type="Pfam" id="PF03372">
    <property type="entry name" value="Exo_endo_phos"/>
    <property type="match status" value="1"/>
</dbReference>
<dbReference type="EMBL" id="LUGH01000139">
    <property type="protein sequence ID" value="OBZ88661.1"/>
    <property type="molecule type" value="Genomic_DNA"/>
</dbReference>